<organism evidence="1 2">
    <name type="scientific">Agathobacter rectalis</name>
    <dbReference type="NCBI Taxonomy" id="39491"/>
    <lineage>
        <taxon>Bacteria</taxon>
        <taxon>Bacillati</taxon>
        <taxon>Bacillota</taxon>
        <taxon>Clostridia</taxon>
        <taxon>Lachnospirales</taxon>
        <taxon>Lachnospiraceae</taxon>
        <taxon>Agathobacter</taxon>
    </lineage>
</organism>
<dbReference type="AlphaFoldDB" id="A0A3E4YKK0"/>
<protein>
    <submittedName>
        <fullName evidence="1">Uncharacterized protein</fullName>
    </submittedName>
</protein>
<sequence>MRKGQVTILNEAQQYKLNDNIISILKREDLTLKQLNDIVHYCYAQIYIYNQNQDDIYNEILRIVENKWISGFTLPYGKDTLLNSPKKRNIFKLYDYLNIDKYGKENPSKYVEMLNLYSFYVKLLYNDIQFQHIKSLYKLYKKDKTILDCFNNFYFSEINNGNIVFYMHFLKYIIKELDKGETFHNYMFPNRMVEKVFNKNYENIDLNKMLFKEFLSLTSNVDLPYNETNFDKYFIKENGVYYLNFEKIIVEKYPPISKAVLKSFNFKLLGNSYSYYNNIVQMNEDIFDKYKQLVMDNGIAVTLNNIKSISTKIVIKINGTINISIREYKGNKILSSGNLQSYDEMKSNKNNIVIFPNGDIYKEIKNEKLVPISFKELYDLRNLNNDTKKLVDCIISEVSKMTPIFKDISRDFEITNLFPIKFNDLYKYHTKNELMKDMYGLAKDLSINYNKININLSYLIVKSYNYVNDRSKKILIQLKDKDNSILKLVNRCITKSWQRLTYKRKVFFFLQSIIIYTINEKTDWGKTRKKHIEENLNFIAENILDAEFNEFEENCADDMVIQVGDYVNMCIYSNKRVKPKVDLSISNIHTLIEKHNDVSWLSRKSGTRPVKVPKDSVFNDLRKILPKEFEWIKNRKRLILETELQHHCVWSYADKISSDMCAIYSYVDKDGSKSLCNDGKPKRYTIEFNFNKQNGTYYVEQVQGKYDAVNSSGMRNYIDKILNEKQLKKTA</sequence>
<reference evidence="1 2" key="1">
    <citation type="submission" date="2018-08" db="EMBL/GenBank/DDBJ databases">
        <title>A genome reference for cultivated species of the human gut microbiota.</title>
        <authorList>
            <person name="Zou Y."/>
            <person name="Xue W."/>
            <person name="Luo G."/>
        </authorList>
    </citation>
    <scope>NUCLEOTIDE SEQUENCE [LARGE SCALE GENOMIC DNA]</scope>
    <source>
        <strain evidence="1 2">OM07-13</strain>
    </source>
</reference>
<dbReference type="EMBL" id="QSTP01000001">
    <property type="protein sequence ID" value="RGM75289.1"/>
    <property type="molecule type" value="Genomic_DNA"/>
</dbReference>
<gene>
    <name evidence="1" type="ORF">DXB99_01790</name>
</gene>
<dbReference type="RefSeq" id="WP_117718047.1">
    <property type="nucleotide sequence ID" value="NZ_QSTP01000001.1"/>
</dbReference>
<comment type="caution">
    <text evidence="1">The sequence shown here is derived from an EMBL/GenBank/DDBJ whole genome shotgun (WGS) entry which is preliminary data.</text>
</comment>
<name>A0A3E4YKK0_9FIRM</name>
<accession>A0A3E4YKK0</accession>
<proteinExistence type="predicted"/>
<dbReference type="Proteomes" id="UP000260758">
    <property type="component" value="Unassembled WGS sequence"/>
</dbReference>
<evidence type="ECO:0000313" key="1">
    <source>
        <dbReference type="EMBL" id="RGM75289.1"/>
    </source>
</evidence>
<evidence type="ECO:0000313" key="2">
    <source>
        <dbReference type="Proteomes" id="UP000260758"/>
    </source>
</evidence>